<organism evidence="14 15">
    <name type="scientific">Inquilinus limosus MP06</name>
    <dbReference type="NCBI Taxonomy" id="1398085"/>
    <lineage>
        <taxon>Bacteria</taxon>
        <taxon>Pseudomonadati</taxon>
        <taxon>Pseudomonadota</taxon>
        <taxon>Alphaproteobacteria</taxon>
        <taxon>Rhodospirillales</taxon>
        <taxon>Rhodospirillaceae</taxon>
        <taxon>Inquilinus</taxon>
    </lineage>
</organism>
<protein>
    <recommendedName>
        <fullName evidence="13">Holliday junction resolvase RecU</fullName>
    </recommendedName>
</protein>
<evidence type="ECO:0000256" key="8">
    <source>
        <dbReference type="ARBA" id="ARBA00022801"/>
    </source>
</evidence>
<evidence type="ECO:0000313" key="14">
    <source>
        <dbReference type="EMBL" id="KGM36103.1"/>
    </source>
</evidence>
<evidence type="ECO:0000256" key="2">
    <source>
        <dbReference type="ARBA" id="ARBA00004496"/>
    </source>
</evidence>
<evidence type="ECO:0000256" key="7">
    <source>
        <dbReference type="ARBA" id="ARBA00022763"/>
    </source>
</evidence>
<keyword evidence="10" id="KW-0233">DNA recombination</keyword>
<dbReference type="GO" id="GO:0046872">
    <property type="term" value="F:metal ion binding"/>
    <property type="evidence" value="ECO:0007669"/>
    <property type="project" value="UniProtKB-KW"/>
</dbReference>
<dbReference type="SUPFAM" id="SSF52980">
    <property type="entry name" value="Restriction endonuclease-like"/>
    <property type="match status" value="1"/>
</dbReference>
<keyword evidence="9" id="KW-0460">Magnesium</keyword>
<evidence type="ECO:0000256" key="13">
    <source>
        <dbReference type="ARBA" id="ARBA00029523"/>
    </source>
</evidence>
<evidence type="ECO:0000256" key="6">
    <source>
        <dbReference type="ARBA" id="ARBA00022759"/>
    </source>
</evidence>
<keyword evidence="7" id="KW-0227">DNA damage</keyword>
<dbReference type="EMBL" id="JANX01000001">
    <property type="protein sequence ID" value="KGM36103.1"/>
    <property type="molecule type" value="Genomic_DNA"/>
</dbReference>
<comment type="caution">
    <text evidence="14">The sequence shown here is derived from an EMBL/GenBank/DDBJ whole genome shotgun (WGS) entry which is preliminary data.</text>
</comment>
<comment type="cofactor">
    <cofactor evidence="1">
        <name>Mg(2+)</name>
        <dbReference type="ChEBI" id="CHEBI:18420"/>
    </cofactor>
</comment>
<dbReference type="InterPro" id="IPR011335">
    <property type="entry name" value="Restrct_endonuc-II-like"/>
</dbReference>
<evidence type="ECO:0000256" key="9">
    <source>
        <dbReference type="ARBA" id="ARBA00022842"/>
    </source>
</evidence>
<dbReference type="GO" id="GO:0006281">
    <property type="term" value="P:DNA repair"/>
    <property type="evidence" value="ECO:0007669"/>
    <property type="project" value="UniProtKB-KW"/>
</dbReference>
<sequence>MFEDHFTLMGKAAHVHRITDTAEVRGLNKTGFTKEQPSDFIVTENGVMYYAEVKSSSNPTSFPLSQIERGQRSAMIKQTAAGGLYFLFIHCLTKNIWFKVPAGVVLNAPKASLPWSSLNEYQWSIACKT</sequence>
<keyword evidence="8" id="KW-0378">Hydrolase</keyword>
<dbReference type="Proteomes" id="UP000029995">
    <property type="component" value="Unassembled WGS sequence"/>
</dbReference>
<keyword evidence="5" id="KW-0479">Metal-binding</keyword>
<dbReference type="AlphaFoldDB" id="A0A0A0DDX8"/>
<reference evidence="14 15" key="1">
    <citation type="submission" date="2014-01" db="EMBL/GenBank/DDBJ databases">
        <title>Genome sequence determination for a cystic fibrosis isolate, Inquilinus limosus.</title>
        <authorList>
            <person name="Pino M."/>
            <person name="Di Conza J."/>
            <person name="Gutkind G."/>
        </authorList>
    </citation>
    <scope>NUCLEOTIDE SEQUENCE [LARGE SCALE GENOMIC DNA]</scope>
    <source>
        <strain evidence="14 15">MP06</strain>
    </source>
</reference>
<keyword evidence="4" id="KW-0540">Nuclease</keyword>
<dbReference type="Pfam" id="PF03838">
    <property type="entry name" value="RecU"/>
    <property type="match status" value="1"/>
</dbReference>
<keyword evidence="11" id="KW-0234">DNA repair</keyword>
<dbReference type="GO" id="GO:0006310">
    <property type="term" value="P:DNA recombination"/>
    <property type="evidence" value="ECO:0007669"/>
    <property type="project" value="UniProtKB-KW"/>
</dbReference>
<dbReference type="GO" id="GO:0003676">
    <property type="term" value="F:nucleic acid binding"/>
    <property type="evidence" value="ECO:0007669"/>
    <property type="project" value="InterPro"/>
</dbReference>
<proteinExistence type="inferred from homology"/>
<evidence type="ECO:0000313" key="15">
    <source>
        <dbReference type="Proteomes" id="UP000029995"/>
    </source>
</evidence>
<dbReference type="GO" id="GO:0016787">
    <property type="term" value="F:hydrolase activity"/>
    <property type="evidence" value="ECO:0007669"/>
    <property type="project" value="UniProtKB-KW"/>
</dbReference>
<evidence type="ECO:0000256" key="11">
    <source>
        <dbReference type="ARBA" id="ARBA00023204"/>
    </source>
</evidence>
<evidence type="ECO:0000256" key="3">
    <source>
        <dbReference type="ARBA" id="ARBA00022490"/>
    </source>
</evidence>
<dbReference type="GO" id="GO:0004519">
    <property type="term" value="F:endonuclease activity"/>
    <property type="evidence" value="ECO:0007669"/>
    <property type="project" value="UniProtKB-KW"/>
</dbReference>
<dbReference type="InterPro" id="IPR011856">
    <property type="entry name" value="tRNA_endonuc-like_dom_sf"/>
</dbReference>
<evidence type="ECO:0000256" key="12">
    <source>
        <dbReference type="ARBA" id="ARBA00023447"/>
    </source>
</evidence>
<evidence type="ECO:0000256" key="4">
    <source>
        <dbReference type="ARBA" id="ARBA00022722"/>
    </source>
</evidence>
<name>A0A0A0DDX8_9PROT</name>
<dbReference type="GO" id="GO:0005737">
    <property type="term" value="C:cytoplasm"/>
    <property type="evidence" value="ECO:0007669"/>
    <property type="project" value="UniProtKB-SubCell"/>
</dbReference>
<gene>
    <name evidence="14" type="ORF">P409_00180</name>
</gene>
<evidence type="ECO:0000256" key="5">
    <source>
        <dbReference type="ARBA" id="ARBA00022723"/>
    </source>
</evidence>
<comment type="similarity">
    <text evidence="12">Belongs to the RecU family.</text>
</comment>
<keyword evidence="6" id="KW-0255">Endonuclease</keyword>
<evidence type="ECO:0000256" key="1">
    <source>
        <dbReference type="ARBA" id="ARBA00001946"/>
    </source>
</evidence>
<comment type="subcellular location">
    <subcellularLocation>
        <location evidence="2">Cytoplasm</location>
    </subcellularLocation>
</comment>
<keyword evidence="3" id="KW-0963">Cytoplasm</keyword>
<dbReference type="Gene3D" id="3.40.1350.10">
    <property type="match status" value="1"/>
</dbReference>
<evidence type="ECO:0000256" key="10">
    <source>
        <dbReference type="ARBA" id="ARBA00023172"/>
    </source>
</evidence>
<dbReference type="InterPro" id="IPR004612">
    <property type="entry name" value="Resolv_RecU"/>
</dbReference>
<accession>A0A0A0DDX8</accession>